<sequence length="138" mass="14969">MGERHAYSTAFSRDGKHLYAADIDGDKLDAYRYRSDNTQPLQAGTVCDAGFVTGAGPRHMVLSPEGEYAYVITEMVGEIEAITVNDNRLTLRGKVKLNGGLDSAEAKSGGAVILRPSGRYLIATNLRYRKPTTGIKNC</sequence>
<dbReference type="PANTHER" id="PTHR30344:SF1">
    <property type="entry name" value="6-PHOSPHOGLUCONOLACTONASE"/>
    <property type="match status" value="1"/>
</dbReference>
<proteinExistence type="inferred from homology"/>
<name>A0ABU0VLV0_9GAMM</name>
<protein>
    <submittedName>
        <fullName evidence="3">Beta-propeller fold lactonase family protein</fullName>
    </submittedName>
</protein>
<dbReference type="EMBL" id="JAVCZN010000006">
    <property type="protein sequence ID" value="MDQ1862414.1"/>
    <property type="molecule type" value="Genomic_DNA"/>
</dbReference>
<dbReference type="InterPro" id="IPR019405">
    <property type="entry name" value="Lactonase_7-beta_prop"/>
</dbReference>
<gene>
    <name evidence="3" type="ORF">Q6237_15605</name>
</gene>
<comment type="similarity">
    <text evidence="1">Belongs to the cycloisomerase 2 family.</text>
</comment>
<dbReference type="Pfam" id="PF10282">
    <property type="entry name" value="Lactonase"/>
    <property type="match status" value="1"/>
</dbReference>
<evidence type="ECO:0000313" key="3">
    <source>
        <dbReference type="EMBL" id="MDQ1862414.1"/>
    </source>
</evidence>
<dbReference type="Proteomes" id="UP001177872">
    <property type="component" value="Unassembled WGS sequence"/>
</dbReference>
<dbReference type="RefSeq" id="WP_052752699.1">
    <property type="nucleotide sequence ID" value="NZ_CP068214.1"/>
</dbReference>
<dbReference type="SUPFAM" id="SSF50974">
    <property type="entry name" value="Nitrous oxide reductase, N-terminal domain"/>
    <property type="match status" value="1"/>
</dbReference>
<evidence type="ECO:0000313" key="4">
    <source>
        <dbReference type="Proteomes" id="UP001177872"/>
    </source>
</evidence>
<evidence type="ECO:0000256" key="1">
    <source>
        <dbReference type="ARBA" id="ARBA00005564"/>
    </source>
</evidence>
<keyword evidence="2" id="KW-0119">Carbohydrate metabolism</keyword>
<dbReference type="Gene3D" id="2.130.10.10">
    <property type="entry name" value="YVTN repeat-like/Quinoprotein amine dehydrogenase"/>
    <property type="match status" value="1"/>
</dbReference>
<evidence type="ECO:0000256" key="2">
    <source>
        <dbReference type="ARBA" id="ARBA00022526"/>
    </source>
</evidence>
<dbReference type="InterPro" id="IPR015943">
    <property type="entry name" value="WD40/YVTN_repeat-like_dom_sf"/>
</dbReference>
<comment type="caution">
    <text evidence="3">The sequence shown here is derived from an EMBL/GenBank/DDBJ whole genome shotgun (WGS) entry which is preliminary data.</text>
</comment>
<accession>A0ABU0VLV0</accession>
<dbReference type="InterPro" id="IPR011045">
    <property type="entry name" value="N2O_reductase_N"/>
</dbReference>
<dbReference type="PANTHER" id="PTHR30344">
    <property type="entry name" value="6-PHOSPHOGLUCONOLACTONASE-RELATED"/>
    <property type="match status" value="1"/>
</dbReference>
<organism evidence="3 4">
    <name type="scientific">Serratia ureilytica</name>
    <dbReference type="NCBI Taxonomy" id="300181"/>
    <lineage>
        <taxon>Bacteria</taxon>
        <taxon>Pseudomonadati</taxon>
        <taxon>Pseudomonadota</taxon>
        <taxon>Gammaproteobacteria</taxon>
        <taxon>Enterobacterales</taxon>
        <taxon>Yersiniaceae</taxon>
        <taxon>Serratia</taxon>
    </lineage>
</organism>
<keyword evidence="4" id="KW-1185">Reference proteome</keyword>
<reference evidence="3" key="1">
    <citation type="submission" date="2023-07" db="EMBL/GenBank/DDBJ databases">
        <title>In vitro acaricidal activity of Serratia ureilytica strains isolated from Mimosa pudica nodules againts the dust mite Tyrophagus putrescentiae.</title>
        <authorList>
            <person name="Wong-Villareal A."/>
            <person name="Cerqueda-Garcia D."/>
        </authorList>
    </citation>
    <scope>NUCLEOTIDE SEQUENCE</scope>
    <source>
        <strain evidence="3">UTS2</strain>
    </source>
</reference>
<keyword evidence="2" id="KW-0313">Glucose metabolism</keyword>
<dbReference type="InterPro" id="IPR050282">
    <property type="entry name" value="Cycloisomerase_2"/>
</dbReference>